<dbReference type="Proteomes" id="UP000286848">
    <property type="component" value="Unassembled WGS sequence"/>
</dbReference>
<comment type="caution">
    <text evidence="2">The sequence shown here is derived from an EMBL/GenBank/DDBJ whole genome shotgun (WGS) entry which is preliminary data.</text>
</comment>
<dbReference type="Pfam" id="PF07006">
    <property type="entry name" value="DUF1310"/>
    <property type="match status" value="1"/>
</dbReference>
<evidence type="ECO:0000256" key="1">
    <source>
        <dbReference type="SAM" id="Phobius"/>
    </source>
</evidence>
<keyword evidence="1" id="KW-0472">Membrane</keyword>
<sequence>MKKKTKIILSSIIMVVVLIFGVIAGGKYYLNQKEEQQHEEMVSYVKKYHSVIEDDLRESDKKNFIKKITIDYSSVEHNPMGGIDVEGYVNSDKSLRFDTNIDKVSVDGKIKVESTNMGISTKLDDLLGDW</sequence>
<dbReference type="Gene3D" id="3.10.450.130">
    <property type="entry name" value="folded 79 residue fragment of lin0334 like domains"/>
    <property type="match status" value="1"/>
</dbReference>
<dbReference type="AlphaFoldDB" id="A0A401IUG4"/>
<dbReference type="RefSeq" id="WP_124977260.1">
    <property type="nucleotide sequence ID" value="NZ_BFFP01000027.1"/>
</dbReference>
<feature type="transmembrane region" description="Helical" evidence="1">
    <location>
        <begin position="7"/>
        <end position="30"/>
    </location>
</feature>
<proteinExistence type="predicted"/>
<organism evidence="2 3">
    <name type="scientific">Ligilactobacillus salitolerans</name>
    <dbReference type="NCBI Taxonomy" id="1808352"/>
    <lineage>
        <taxon>Bacteria</taxon>
        <taxon>Bacillati</taxon>
        <taxon>Bacillota</taxon>
        <taxon>Bacilli</taxon>
        <taxon>Lactobacillales</taxon>
        <taxon>Lactobacillaceae</taxon>
        <taxon>Ligilactobacillus</taxon>
    </lineage>
</organism>
<accession>A0A401IUG4</accession>
<keyword evidence="1" id="KW-1133">Transmembrane helix</keyword>
<dbReference type="OrthoDB" id="2237686at2"/>
<evidence type="ECO:0008006" key="4">
    <source>
        <dbReference type="Google" id="ProtNLM"/>
    </source>
</evidence>
<dbReference type="InterPro" id="IPR010738">
    <property type="entry name" value="DUF1310"/>
</dbReference>
<reference evidence="2 3" key="1">
    <citation type="journal article" date="2019" name="Int. J. Syst. Evol. Microbiol.">
        <title>Lactobacillus salitolerans sp. nov., a novel lactic acid bacterium isolated from spent mushroom substrates.</title>
        <authorList>
            <person name="Tohno M."/>
            <person name="Tanizawa Y."/>
            <person name="Kojima Y."/>
            <person name="Sakamoto M."/>
            <person name="Nakamura Y."/>
            <person name="Ohkuma M."/>
            <person name="Kobayashi H."/>
        </authorList>
    </citation>
    <scope>NUCLEOTIDE SEQUENCE [LARGE SCALE GENOMIC DNA]</scope>
    <source>
        <strain evidence="2 3">YK43</strain>
    </source>
</reference>
<evidence type="ECO:0000313" key="2">
    <source>
        <dbReference type="EMBL" id="GBG95172.1"/>
    </source>
</evidence>
<gene>
    <name evidence="2" type="ORF">LFYK43_16310</name>
</gene>
<evidence type="ECO:0000313" key="3">
    <source>
        <dbReference type="Proteomes" id="UP000286848"/>
    </source>
</evidence>
<dbReference type="EMBL" id="BFFP01000027">
    <property type="protein sequence ID" value="GBG95172.1"/>
    <property type="molecule type" value="Genomic_DNA"/>
</dbReference>
<keyword evidence="3" id="KW-1185">Reference proteome</keyword>
<keyword evidence="1" id="KW-0812">Transmembrane</keyword>
<protein>
    <recommendedName>
        <fullName evidence="4">DUF1310 domain-containing protein</fullName>
    </recommendedName>
</protein>
<name>A0A401IUG4_9LACO</name>